<protein>
    <recommendedName>
        <fullName evidence="4">Solute-binding protein family 5 domain-containing protein</fullName>
    </recommendedName>
</protein>
<dbReference type="InterPro" id="IPR039424">
    <property type="entry name" value="SBP_5"/>
</dbReference>
<keyword evidence="2" id="KW-0813">Transport</keyword>
<dbReference type="Gene3D" id="3.10.105.10">
    <property type="entry name" value="Dipeptide-binding Protein, Domain 3"/>
    <property type="match status" value="1"/>
</dbReference>
<feature type="non-terminal residue" evidence="5">
    <location>
        <position position="774"/>
    </location>
</feature>
<gene>
    <name evidence="5" type="ORF">LCGC14_0949330</name>
</gene>
<dbReference type="Pfam" id="PF00496">
    <property type="entry name" value="SBP_bac_5"/>
    <property type="match status" value="1"/>
</dbReference>
<reference evidence="5" key="1">
    <citation type="journal article" date="2015" name="Nature">
        <title>Complex archaea that bridge the gap between prokaryotes and eukaryotes.</title>
        <authorList>
            <person name="Spang A."/>
            <person name="Saw J.H."/>
            <person name="Jorgensen S.L."/>
            <person name="Zaremba-Niedzwiedzka K."/>
            <person name="Martijn J."/>
            <person name="Lind A.E."/>
            <person name="van Eijk R."/>
            <person name="Schleper C."/>
            <person name="Guy L."/>
            <person name="Ettema T.J."/>
        </authorList>
    </citation>
    <scope>NUCLEOTIDE SEQUENCE</scope>
</reference>
<dbReference type="SUPFAM" id="SSF53850">
    <property type="entry name" value="Periplasmic binding protein-like II"/>
    <property type="match status" value="1"/>
</dbReference>
<sequence>MKKYRILICIMLIIILAAFIYDPTEINKKTEEAENPKISSSPVRLIFGTISGNFSLDPHNSWDYASFDVIDQVVETLFAYNLSDPELNIIPRLAADFGTWSGDGLNYTVSLRSGVTFHDGLEFVASAVLWNFERLAYFMNVSGTLPPENSTSIISTLYLWPDGKPIINSTIINNNYEVKFVLNRKFAPFEALLCFSGSGIMSPLSTPSQDYINTTTGDLVGTGPFVYDEYIEDYEVNFHGYTNYWAGAPYIDELTFSIIQDSTARNQALLGGSIDFIKTPDNLFLQNFRDSAAITLVDAGQDATIYSIGMNNRIINVSFREAISYAINYTYIIDELLGGEAVRLKSPIPLGITYANWSLNVPILNLTRARQVMQSMGFGVGFDVNNDTEWVDQESTSPFAIFNYSYNIGNIFREDMLDLLQDNLPKIGIRVIGAAMTWQDFIYKLFDVPPHSRDQLELFWLGWAPDYNDPSNIINSLFSKNSINNFAQVDDDLVQDWMEEALITINPAERKVLYDKIQQRLIEVVFPWAWGYVRKNYDAYSSKFFGFHSNPMDKVWFYPVYSEQNIVVSPLSYDFVEVELGTSESTNITIYNSGGVTLEITDIRFKIGSCGDFAQKTLPVSTTFPYNITPYSNILVQVNYTPSHLGSCSAILEIISSDPSKPLVEVQLTGRTQIVSNWLINEVTLDGDPEEWTDTIPYNISLYHAWGWSPPTYQLSDKVLTIRFKNDGEWLYMLYEVPWFGPESPPEAAGLSYHNFSGNPQTNSDSGWVGLGGG</sequence>
<dbReference type="PANTHER" id="PTHR30290:SF9">
    <property type="entry name" value="OLIGOPEPTIDE-BINDING PROTEIN APPA"/>
    <property type="match status" value="1"/>
</dbReference>
<dbReference type="InterPro" id="IPR013783">
    <property type="entry name" value="Ig-like_fold"/>
</dbReference>
<evidence type="ECO:0000256" key="1">
    <source>
        <dbReference type="ARBA" id="ARBA00005695"/>
    </source>
</evidence>
<dbReference type="EMBL" id="LAZR01003368">
    <property type="protein sequence ID" value="KKN19085.1"/>
    <property type="molecule type" value="Genomic_DNA"/>
</dbReference>
<accession>A0A0F9NHU4</accession>
<dbReference type="Gene3D" id="3.40.190.10">
    <property type="entry name" value="Periplasmic binding protein-like II"/>
    <property type="match status" value="1"/>
</dbReference>
<evidence type="ECO:0000256" key="2">
    <source>
        <dbReference type="ARBA" id="ARBA00022448"/>
    </source>
</evidence>
<dbReference type="AlphaFoldDB" id="A0A0F9NHU4"/>
<dbReference type="InterPro" id="IPR000914">
    <property type="entry name" value="SBP_5_dom"/>
</dbReference>
<evidence type="ECO:0000256" key="3">
    <source>
        <dbReference type="ARBA" id="ARBA00022729"/>
    </source>
</evidence>
<evidence type="ECO:0000313" key="5">
    <source>
        <dbReference type="EMBL" id="KKN19085.1"/>
    </source>
</evidence>
<comment type="similarity">
    <text evidence="1">Belongs to the bacterial solute-binding protein 5 family.</text>
</comment>
<feature type="domain" description="Solute-binding protein family 5" evidence="4">
    <location>
        <begin position="89"/>
        <end position="484"/>
    </location>
</feature>
<dbReference type="NCBIfam" id="NF012200">
    <property type="entry name" value="choice_anch_D"/>
    <property type="match status" value="1"/>
</dbReference>
<name>A0A0F9NHU4_9ZZZZ</name>
<dbReference type="GO" id="GO:0015833">
    <property type="term" value="P:peptide transport"/>
    <property type="evidence" value="ECO:0007669"/>
    <property type="project" value="TreeGrafter"/>
</dbReference>
<organism evidence="5">
    <name type="scientific">marine sediment metagenome</name>
    <dbReference type="NCBI Taxonomy" id="412755"/>
    <lineage>
        <taxon>unclassified sequences</taxon>
        <taxon>metagenomes</taxon>
        <taxon>ecological metagenomes</taxon>
    </lineage>
</organism>
<dbReference type="GO" id="GO:1904680">
    <property type="term" value="F:peptide transmembrane transporter activity"/>
    <property type="evidence" value="ECO:0007669"/>
    <property type="project" value="TreeGrafter"/>
</dbReference>
<dbReference type="Gene3D" id="2.60.40.10">
    <property type="entry name" value="Immunoglobulins"/>
    <property type="match status" value="1"/>
</dbReference>
<keyword evidence="3" id="KW-0732">Signal</keyword>
<dbReference type="PANTHER" id="PTHR30290">
    <property type="entry name" value="PERIPLASMIC BINDING COMPONENT OF ABC TRANSPORTER"/>
    <property type="match status" value="1"/>
</dbReference>
<evidence type="ECO:0000259" key="4">
    <source>
        <dbReference type="Pfam" id="PF00496"/>
    </source>
</evidence>
<dbReference type="CDD" id="cd00995">
    <property type="entry name" value="PBP2_NikA_DppA_OppA_like"/>
    <property type="match status" value="1"/>
</dbReference>
<proteinExistence type="inferred from homology"/>
<comment type="caution">
    <text evidence="5">The sequence shown here is derived from an EMBL/GenBank/DDBJ whole genome shotgun (WGS) entry which is preliminary data.</text>
</comment>
<dbReference type="Gene3D" id="3.90.76.10">
    <property type="entry name" value="Dipeptide-binding Protein, Domain 1"/>
    <property type="match status" value="1"/>
</dbReference>